<keyword evidence="5" id="KW-0413">Isomerase</keyword>
<dbReference type="Gene3D" id="3.40.720.10">
    <property type="entry name" value="Alkaline Phosphatase, subunit A"/>
    <property type="match status" value="1"/>
</dbReference>
<dbReference type="CDD" id="cd16009">
    <property type="entry name" value="PPM"/>
    <property type="match status" value="1"/>
</dbReference>
<accession>A0A644XZY8</accession>
<evidence type="ECO:0000259" key="4">
    <source>
        <dbReference type="Pfam" id="PF01676"/>
    </source>
</evidence>
<dbReference type="InterPro" id="IPR010045">
    <property type="entry name" value="DeoB"/>
</dbReference>
<dbReference type="GO" id="GO:0043094">
    <property type="term" value="P:metabolic compound salvage"/>
    <property type="evidence" value="ECO:0007669"/>
    <property type="project" value="InterPro"/>
</dbReference>
<feature type="domain" description="Metalloenzyme" evidence="4">
    <location>
        <begin position="3"/>
        <end position="352"/>
    </location>
</feature>
<dbReference type="GO" id="GO:0005829">
    <property type="term" value="C:cytosol"/>
    <property type="evidence" value="ECO:0007669"/>
    <property type="project" value="TreeGrafter"/>
</dbReference>
<evidence type="ECO:0000256" key="2">
    <source>
        <dbReference type="ARBA" id="ARBA00022723"/>
    </source>
</evidence>
<dbReference type="GO" id="GO:0000287">
    <property type="term" value="F:magnesium ion binding"/>
    <property type="evidence" value="ECO:0007669"/>
    <property type="project" value="InterPro"/>
</dbReference>
<dbReference type="AlphaFoldDB" id="A0A644XZY8"/>
<dbReference type="EMBL" id="VSSQ01003640">
    <property type="protein sequence ID" value="MPM21669.1"/>
    <property type="molecule type" value="Genomic_DNA"/>
</dbReference>
<dbReference type="SUPFAM" id="SSF53649">
    <property type="entry name" value="Alkaline phosphatase-like"/>
    <property type="match status" value="1"/>
</dbReference>
<reference evidence="5" key="1">
    <citation type="submission" date="2019-08" db="EMBL/GenBank/DDBJ databases">
        <authorList>
            <person name="Kucharzyk K."/>
            <person name="Murdoch R.W."/>
            <person name="Higgins S."/>
            <person name="Loffler F."/>
        </authorList>
    </citation>
    <scope>NUCLEOTIDE SEQUENCE</scope>
</reference>
<dbReference type="PANTHER" id="PTHR21110">
    <property type="entry name" value="PHOSPHOPENTOMUTASE"/>
    <property type="match status" value="1"/>
</dbReference>
<dbReference type="GO" id="GO:0008973">
    <property type="term" value="F:phosphopentomutase activity"/>
    <property type="evidence" value="ECO:0007669"/>
    <property type="project" value="UniProtKB-EC"/>
</dbReference>
<keyword evidence="3" id="KW-0464">Manganese</keyword>
<dbReference type="InterPro" id="IPR006124">
    <property type="entry name" value="Metalloenzyme"/>
</dbReference>
<dbReference type="GO" id="GO:0009117">
    <property type="term" value="P:nucleotide metabolic process"/>
    <property type="evidence" value="ECO:0007669"/>
    <property type="project" value="InterPro"/>
</dbReference>
<dbReference type="InterPro" id="IPR017850">
    <property type="entry name" value="Alkaline_phosphatase_core_sf"/>
</dbReference>
<dbReference type="InterPro" id="IPR024052">
    <property type="entry name" value="Phosphopentomutase_DeoB_cap_sf"/>
</dbReference>
<evidence type="ECO:0000256" key="3">
    <source>
        <dbReference type="ARBA" id="ARBA00023211"/>
    </source>
</evidence>
<dbReference type="Pfam" id="PF01676">
    <property type="entry name" value="Metalloenzyme"/>
    <property type="match status" value="1"/>
</dbReference>
<comment type="caution">
    <text evidence="5">The sequence shown here is derived from an EMBL/GenBank/DDBJ whole genome shotgun (WGS) entry which is preliminary data.</text>
</comment>
<proteinExistence type="inferred from homology"/>
<dbReference type="PIRSF" id="PIRSF001491">
    <property type="entry name" value="Ppentomutase"/>
    <property type="match status" value="1"/>
</dbReference>
<dbReference type="EC" id="5.4.2.7" evidence="5"/>
<name>A0A644XZY8_9ZZZZ</name>
<dbReference type="NCBIfam" id="NF003766">
    <property type="entry name" value="PRK05362.1"/>
    <property type="match status" value="1"/>
</dbReference>
<dbReference type="PANTHER" id="PTHR21110:SF0">
    <property type="entry name" value="PHOSPHOPENTOMUTASE"/>
    <property type="match status" value="1"/>
</dbReference>
<dbReference type="SUPFAM" id="SSF143856">
    <property type="entry name" value="DeoB insert domain-like"/>
    <property type="match status" value="1"/>
</dbReference>
<dbReference type="Gene3D" id="3.30.70.1250">
    <property type="entry name" value="Phosphopentomutase"/>
    <property type="match status" value="1"/>
</dbReference>
<organism evidence="5">
    <name type="scientific">bioreactor metagenome</name>
    <dbReference type="NCBI Taxonomy" id="1076179"/>
    <lineage>
        <taxon>unclassified sequences</taxon>
        <taxon>metagenomes</taxon>
        <taxon>ecological metagenomes</taxon>
    </lineage>
</organism>
<keyword evidence="2" id="KW-0479">Metal-binding</keyword>
<comment type="similarity">
    <text evidence="1">Belongs to the phosphopentomutase family.</text>
</comment>
<evidence type="ECO:0000256" key="1">
    <source>
        <dbReference type="ARBA" id="ARBA00010373"/>
    </source>
</evidence>
<protein>
    <submittedName>
        <fullName evidence="5">Phosphopentomutase</fullName>
        <ecNumber evidence="5">5.4.2.7</ecNumber>
    </submittedName>
</protein>
<gene>
    <name evidence="5" type="primary">deoB_9</name>
    <name evidence="5" type="ORF">SDC9_68114</name>
</gene>
<dbReference type="HAMAP" id="MF_00740">
    <property type="entry name" value="Phosphopentomut"/>
    <property type="match status" value="1"/>
</dbReference>
<dbReference type="NCBIfam" id="TIGR01696">
    <property type="entry name" value="deoB"/>
    <property type="match status" value="1"/>
</dbReference>
<sequence>MSKRVILVVLDSVGCGALPDAAKYGDEGANTLSHVIAAADHKPRLDNLIAMGLSRVEGVDGLPYNPAPTAKWGRMAETSPGKDTTTGHWEISGIVLPAPFPTFPDGLPESFIEKFEAAIGRKTLCNKAMSGTVVIEQFGAEHMKTGSPIVYTSADSVFQIAAHENVIPPEELYSICRTARALLIGDVAVGRVIARPFEGAPGSFARTPRRRDFSVVPPNDNMLTKLKAAGLEVRAVGKIGDIFAGVGITLEDHAAGNPACIDATLRHMKECGDGLIFTNLVDFDMLYGHRNNAAGYLEALEYFDGRLPEILSATREGDLLIITADHGCDPTNPSTDHSREHVPLLVYGDGTGEIPTPQSFTLVSEIVLGYLLFNLQ</sequence>
<evidence type="ECO:0000313" key="5">
    <source>
        <dbReference type="EMBL" id="MPM21669.1"/>
    </source>
</evidence>